<feature type="region of interest" description="Disordered" evidence="4">
    <location>
        <begin position="9"/>
        <end position="110"/>
    </location>
</feature>
<dbReference type="SUPFAM" id="SSF52540">
    <property type="entry name" value="P-loop containing nucleoside triphosphate hydrolases"/>
    <property type="match status" value="1"/>
</dbReference>
<evidence type="ECO:0000313" key="6">
    <source>
        <dbReference type="Proteomes" id="UP000002630"/>
    </source>
</evidence>
<dbReference type="PANTHER" id="PTHR47981">
    <property type="entry name" value="RAB FAMILY"/>
    <property type="match status" value="1"/>
</dbReference>
<feature type="compositionally biased region" description="Low complexity" evidence="4">
    <location>
        <begin position="95"/>
        <end position="110"/>
    </location>
</feature>
<evidence type="ECO:0000313" key="5">
    <source>
        <dbReference type="EMBL" id="CBN78033.1"/>
    </source>
</evidence>
<proteinExistence type="inferred from homology"/>
<feature type="compositionally biased region" description="Low complexity" evidence="4">
    <location>
        <begin position="37"/>
        <end position="55"/>
    </location>
</feature>
<dbReference type="GO" id="GO:0005525">
    <property type="term" value="F:GTP binding"/>
    <property type="evidence" value="ECO:0007669"/>
    <property type="project" value="UniProtKB-KW"/>
</dbReference>
<dbReference type="SMART" id="SM00175">
    <property type="entry name" value="RAB"/>
    <property type="match status" value="1"/>
</dbReference>
<evidence type="ECO:0000256" key="4">
    <source>
        <dbReference type="SAM" id="MobiDB-lite"/>
    </source>
</evidence>
<dbReference type="FunFam" id="3.40.50.300:FF:001447">
    <property type="entry name" value="Ras-related protein Rab-1B"/>
    <property type="match status" value="1"/>
</dbReference>
<gene>
    <name evidence="5" type="primary">Rab7L</name>
    <name evidence="5" type="ORF">Esi_0082_0054</name>
</gene>
<protein>
    <submittedName>
        <fullName evidence="5">Rab7L, RAB family GTPase</fullName>
    </submittedName>
</protein>
<keyword evidence="2" id="KW-0547">Nucleotide-binding</keyword>
<organism evidence="5 6">
    <name type="scientific">Ectocarpus siliculosus</name>
    <name type="common">Brown alga</name>
    <name type="synonym">Conferva siliculosa</name>
    <dbReference type="NCBI Taxonomy" id="2880"/>
    <lineage>
        <taxon>Eukaryota</taxon>
        <taxon>Sar</taxon>
        <taxon>Stramenopiles</taxon>
        <taxon>Ochrophyta</taxon>
        <taxon>PX clade</taxon>
        <taxon>Phaeophyceae</taxon>
        <taxon>Ectocarpales</taxon>
        <taxon>Ectocarpaceae</taxon>
        <taxon>Ectocarpus</taxon>
    </lineage>
</organism>
<dbReference type="AlphaFoldDB" id="D8LTJ2"/>
<dbReference type="PROSITE" id="PS51421">
    <property type="entry name" value="RAS"/>
    <property type="match status" value="1"/>
</dbReference>
<dbReference type="InterPro" id="IPR005225">
    <property type="entry name" value="Small_GTP-bd"/>
</dbReference>
<dbReference type="SMART" id="SM00173">
    <property type="entry name" value="RAS"/>
    <property type="match status" value="1"/>
</dbReference>
<comment type="similarity">
    <text evidence="1">Belongs to the small GTPase superfamily. Rab family.</text>
</comment>
<dbReference type="Proteomes" id="UP000002630">
    <property type="component" value="Linkage Group LG15"/>
</dbReference>
<dbReference type="SMART" id="SM00174">
    <property type="entry name" value="RHO"/>
    <property type="match status" value="1"/>
</dbReference>
<keyword evidence="6" id="KW-1185">Reference proteome</keyword>
<evidence type="ECO:0000256" key="3">
    <source>
        <dbReference type="ARBA" id="ARBA00023134"/>
    </source>
</evidence>
<dbReference type="InterPro" id="IPR027417">
    <property type="entry name" value="P-loop_NTPase"/>
</dbReference>
<dbReference type="STRING" id="2880.D8LTJ2"/>
<dbReference type="EMBL" id="FN649740">
    <property type="protein sequence ID" value="CBN78033.1"/>
    <property type="molecule type" value="Genomic_DNA"/>
</dbReference>
<dbReference type="PROSITE" id="PS51419">
    <property type="entry name" value="RAB"/>
    <property type="match status" value="1"/>
</dbReference>
<dbReference type="PANTHER" id="PTHR47981:SF20">
    <property type="entry name" value="RAS-RELATED PROTEIN RAB-7A"/>
    <property type="match status" value="1"/>
</dbReference>
<dbReference type="OrthoDB" id="1436450at2759"/>
<dbReference type="Pfam" id="PF00071">
    <property type="entry name" value="Ras"/>
    <property type="match status" value="1"/>
</dbReference>
<dbReference type="SMART" id="SM00176">
    <property type="entry name" value="RAN"/>
    <property type="match status" value="1"/>
</dbReference>
<evidence type="ECO:0000256" key="1">
    <source>
        <dbReference type="ARBA" id="ARBA00006270"/>
    </source>
</evidence>
<sequence>MIFDPALAAAARRHQRAQNKVNKSPTPGGLPTSPADNNNNNRNNNVSSSTSTDSTKVPLPIDDAAAAAAADTTPPSTSSDSGAAKDLVTGEKARSTSSSSGDAGSSSGGAAAAVALGGTASSNSNGVDFEGATARARAGGGASRQRQMKPRVLLKIVVLGCSNVGKTSLMKRYAAGDFTDYRRPTIGADFMTKEVVEGDQPMLLQIWDTAGQERFHGGSLGSGFFRGANAALLVYDVACAVSFEQVAMWREELLVRLDVDPHDFPIVVIGNKVDLATGLAMDGIHGVDKTRVMKWCEMQGMGHIETSAKDGTGVEVAMQAVAVLALEQKRKRERDLALNPSLGGGTTLDLADQRARQQRTGGCCW</sequence>
<dbReference type="GO" id="GO:0003924">
    <property type="term" value="F:GTPase activity"/>
    <property type="evidence" value="ECO:0007669"/>
    <property type="project" value="InterPro"/>
</dbReference>
<dbReference type="InParanoid" id="D8LTJ2"/>
<dbReference type="InterPro" id="IPR001806">
    <property type="entry name" value="Small_GTPase"/>
</dbReference>
<dbReference type="NCBIfam" id="TIGR00231">
    <property type="entry name" value="small_GTP"/>
    <property type="match status" value="1"/>
</dbReference>
<dbReference type="PROSITE" id="PS51420">
    <property type="entry name" value="RHO"/>
    <property type="match status" value="1"/>
</dbReference>
<dbReference type="Gene3D" id="3.40.50.300">
    <property type="entry name" value="P-loop containing nucleotide triphosphate hydrolases"/>
    <property type="match status" value="1"/>
</dbReference>
<feature type="compositionally biased region" description="Low complexity" evidence="4">
    <location>
        <begin position="62"/>
        <end position="84"/>
    </location>
</feature>
<keyword evidence="3" id="KW-0342">GTP-binding</keyword>
<dbReference type="PRINTS" id="PR00449">
    <property type="entry name" value="RASTRNSFRMNG"/>
</dbReference>
<dbReference type="EMBL" id="FN649056">
    <property type="protein sequence ID" value="CBN78033.1"/>
    <property type="molecule type" value="Genomic_DNA"/>
</dbReference>
<dbReference type="eggNOG" id="KOG0394">
    <property type="taxonomic scope" value="Eukaryota"/>
</dbReference>
<name>D8LTJ2_ECTSI</name>
<accession>D8LTJ2</accession>
<evidence type="ECO:0000256" key="2">
    <source>
        <dbReference type="ARBA" id="ARBA00022741"/>
    </source>
</evidence>
<reference evidence="5 6" key="1">
    <citation type="journal article" date="2010" name="Nature">
        <title>The Ectocarpus genome and the independent evolution of multicellularity in brown algae.</title>
        <authorList>
            <person name="Cock J.M."/>
            <person name="Sterck L."/>
            <person name="Rouze P."/>
            <person name="Scornet D."/>
            <person name="Allen A.E."/>
            <person name="Amoutzias G."/>
            <person name="Anthouard V."/>
            <person name="Artiguenave F."/>
            <person name="Aury J.M."/>
            <person name="Badger J.H."/>
            <person name="Beszteri B."/>
            <person name="Billiau K."/>
            <person name="Bonnet E."/>
            <person name="Bothwell J.H."/>
            <person name="Bowler C."/>
            <person name="Boyen C."/>
            <person name="Brownlee C."/>
            <person name="Carrano C.J."/>
            <person name="Charrier B."/>
            <person name="Cho G.Y."/>
            <person name="Coelho S.M."/>
            <person name="Collen J."/>
            <person name="Corre E."/>
            <person name="Da Silva C."/>
            <person name="Delage L."/>
            <person name="Delaroque N."/>
            <person name="Dittami S.M."/>
            <person name="Doulbeau S."/>
            <person name="Elias M."/>
            <person name="Farnham G."/>
            <person name="Gachon C.M."/>
            <person name="Gschloessl B."/>
            <person name="Heesch S."/>
            <person name="Jabbari K."/>
            <person name="Jubin C."/>
            <person name="Kawai H."/>
            <person name="Kimura K."/>
            <person name="Kloareg B."/>
            <person name="Kupper F.C."/>
            <person name="Lang D."/>
            <person name="Le Bail A."/>
            <person name="Leblanc C."/>
            <person name="Lerouge P."/>
            <person name="Lohr M."/>
            <person name="Lopez P.J."/>
            <person name="Martens C."/>
            <person name="Maumus F."/>
            <person name="Michel G."/>
            <person name="Miranda-Saavedra D."/>
            <person name="Morales J."/>
            <person name="Moreau H."/>
            <person name="Motomura T."/>
            <person name="Nagasato C."/>
            <person name="Napoli C.A."/>
            <person name="Nelson D.R."/>
            <person name="Nyvall-Collen P."/>
            <person name="Peters A.F."/>
            <person name="Pommier C."/>
            <person name="Potin P."/>
            <person name="Poulain J."/>
            <person name="Quesneville H."/>
            <person name="Read B."/>
            <person name="Rensing S.A."/>
            <person name="Ritter A."/>
            <person name="Rousvoal S."/>
            <person name="Samanta M."/>
            <person name="Samson G."/>
            <person name="Schroeder D.C."/>
            <person name="Segurens B."/>
            <person name="Strittmatter M."/>
            <person name="Tonon T."/>
            <person name="Tregear J.W."/>
            <person name="Valentin K."/>
            <person name="von Dassow P."/>
            <person name="Yamagishi T."/>
            <person name="Van de Peer Y."/>
            <person name="Wincker P."/>
        </authorList>
    </citation>
    <scope>NUCLEOTIDE SEQUENCE [LARGE SCALE GENOMIC DNA]</scope>
    <source>
        <strain evidence="6">Ec32 / CCAP1310/4</strain>
    </source>
</reference>